<evidence type="ECO:0000313" key="4">
    <source>
        <dbReference type="Proteomes" id="UP000054223"/>
    </source>
</evidence>
<dbReference type="PROSITE" id="PS50110">
    <property type="entry name" value="RESPONSE_REGULATORY"/>
    <property type="match status" value="1"/>
</dbReference>
<organism evidence="3 4">
    <name type="scientific">Solirubrum puertoriconensis</name>
    <dbReference type="NCBI Taxonomy" id="1751427"/>
    <lineage>
        <taxon>Bacteria</taxon>
        <taxon>Pseudomonadati</taxon>
        <taxon>Bacteroidota</taxon>
        <taxon>Cytophagia</taxon>
        <taxon>Cytophagales</taxon>
    </lineage>
</organism>
<dbReference type="AlphaFoldDB" id="A0A9X0HJ76"/>
<dbReference type="SUPFAM" id="SSF52172">
    <property type="entry name" value="CheY-like"/>
    <property type="match status" value="1"/>
</dbReference>
<accession>A0A9X0HJ76</accession>
<dbReference type="SMART" id="SM00448">
    <property type="entry name" value="REC"/>
    <property type="match status" value="1"/>
</dbReference>
<dbReference type="Proteomes" id="UP000054223">
    <property type="component" value="Unassembled WGS sequence"/>
</dbReference>
<gene>
    <name evidence="3" type="ORF">ASU33_06130</name>
</gene>
<feature type="domain" description="Response regulatory" evidence="2">
    <location>
        <begin position="7"/>
        <end position="133"/>
    </location>
</feature>
<feature type="modified residue" description="4-aspartylphosphate" evidence="1">
    <location>
        <position position="65"/>
    </location>
</feature>
<dbReference type="InterPro" id="IPR052893">
    <property type="entry name" value="TCS_response_regulator"/>
</dbReference>
<dbReference type="EMBL" id="LNAL01000008">
    <property type="protein sequence ID" value="KUG06900.1"/>
    <property type="molecule type" value="Genomic_DNA"/>
</dbReference>
<evidence type="ECO:0000259" key="2">
    <source>
        <dbReference type="PROSITE" id="PS50110"/>
    </source>
</evidence>
<keyword evidence="4" id="KW-1185">Reference proteome</keyword>
<name>A0A9X0HJ76_SOLP1</name>
<dbReference type="GO" id="GO:0000160">
    <property type="term" value="P:phosphorelay signal transduction system"/>
    <property type="evidence" value="ECO:0007669"/>
    <property type="project" value="InterPro"/>
</dbReference>
<keyword evidence="1" id="KW-0597">Phosphoprotein</keyword>
<dbReference type="OrthoDB" id="1524091at2"/>
<dbReference type="PANTHER" id="PTHR44520">
    <property type="entry name" value="RESPONSE REGULATOR RCP1-RELATED"/>
    <property type="match status" value="1"/>
</dbReference>
<sequence length="139" mass="15169">MSHVLPTILLVDDDAPTRYLMQRALRRLQVRAQVLEAEDGAQALAAVQAHCRASDQPSSLLVLLDLNMPVMDGLEFLEHQVHLPQICRQVTAVIVVTGTPDPKEQARARALAVDLVPKPLGPDGVAELLRRYLPVALSA</sequence>
<dbReference type="InterPro" id="IPR001789">
    <property type="entry name" value="Sig_transdc_resp-reg_receiver"/>
</dbReference>
<reference evidence="3 4" key="1">
    <citation type="submission" date="2015-11" db="EMBL/GenBank/DDBJ databases">
        <title>Solirubrum puertoriconensis gen. nov. an environmental bacteria isolated in Puerto Rico.</title>
        <authorList>
            <person name="Cuebas-Irizarry M.F."/>
            <person name="Montalvo-Rodriguez R."/>
        </authorList>
    </citation>
    <scope>NUCLEOTIDE SEQUENCE [LARGE SCALE GENOMIC DNA]</scope>
    <source>
        <strain evidence="3 4">MC1A</strain>
    </source>
</reference>
<dbReference type="InterPro" id="IPR011006">
    <property type="entry name" value="CheY-like_superfamily"/>
</dbReference>
<dbReference type="Pfam" id="PF00072">
    <property type="entry name" value="Response_reg"/>
    <property type="match status" value="1"/>
</dbReference>
<dbReference type="PANTHER" id="PTHR44520:SF2">
    <property type="entry name" value="RESPONSE REGULATOR RCP1"/>
    <property type="match status" value="1"/>
</dbReference>
<evidence type="ECO:0000313" key="3">
    <source>
        <dbReference type="EMBL" id="KUG06900.1"/>
    </source>
</evidence>
<protein>
    <recommendedName>
        <fullName evidence="2">Response regulatory domain-containing protein</fullName>
    </recommendedName>
</protein>
<evidence type="ECO:0000256" key="1">
    <source>
        <dbReference type="PROSITE-ProRule" id="PRU00169"/>
    </source>
</evidence>
<proteinExistence type="predicted"/>
<dbReference type="RefSeq" id="WP_059072594.1">
    <property type="nucleotide sequence ID" value="NZ_LNAL01000008.1"/>
</dbReference>
<comment type="caution">
    <text evidence="3">The sequence shown here is derived from an EMBL/GenBank/DDBJ whole genome shotgun (WGS) entry which is preliminary data.</text>
</comment>
<dbReference type="Gene3D" id="3.40.50.2300">
    <property type="match status" value="1"/>
</dbReference>